<reference evidence="3" key="1">
    <citation type="submission" date="2016-05" db="EMBL/GenBank/DDBJ databases">
        <authorList>
            <person name="Naeem Raeece"/>
        </authorList>
    </citation>
    <scope>NUCLEOTIDE SEQUENCE [LARGE SCALE GENOMIC DNA]</scope>
</reference>
<organism evidence="2 3">
    <name type="scientific">Plasmodium ovale curtisi</name>
    <dbReference type="NCBI Taxonomy" id="864141"/>
    <lineage>
        <taxon>Eukaryota</taxon>
        <taxon>Sar</taxon>
        <taxon>Alveolata</taxon>
        <taxon>Apicomplexa</taxon>
        <taxon>Aconoidasida</taxon>
        <taxon>Haemosporida</taxon>
        <taxon>Plasmodiidae</taxon>
        <taxon>Plasmodium</taxon>
        <taxon>Plasmodium (Plasmodium)</taxon>
    </lineage>
</organism>
<name>A0A1A8VR58_PLAOA</name>
<dbReference type="EMBL" id="FLQU01000197">
    <property type="protein sequence ID" value="SBS82152.1"/>
    <property type="molecule type" value="Genomic_DNA"/>
</dbReference>
<proteinExistence type="predicted"/>
<evidence type="ECO:0000313" key="3">
    <source>
        <dbReference type="Proteomes" id="UP000078560"/>
    </source>
</evidence>
<evidence type="ECO:0000256" key="1">
    <source>
        <dbReference type="SAM" id="MobiDB-lite"/>
    </source>
</evidence>
<gene>
    <name evidence="2" type="ORF">POVCU2_0014160</name>
</gene>
<accession>A0A1A8VR58</accession>
<protein>
    <submittedName>
        <fullName evidence="2">PIR Superfamily Protein</fullName>
    </submittedName>
</protein>
<dbReference type="InterPro" id="IPR008780">
    <property type="entry name" value="Plasmodium_Vir"/>
</dbReference>
<sequence length="334" mass="39066">MPKPDEYSCELNTEIIHKELESNVDLDNSKQFCQYVTTISKNYPGIEKVCMEIASHLNHIGKNILDDNTAETYCSYLKYLLYDKIIKNYDVSKYSLIISYFRIPWNTIISERYFTKKDSCRPLFPNNNLYYYDKWKEIFDYCTNYNYIREKLSAKDVCAKSYCQYVDRNKDLYTEFMTVCTIEDDNNCTPFLKDCRKNNPSEILDLPECEEYKRSRDDRLNTADEDTQQELLTGEYDSQKASLDLSTPMSTSSPSYSNSAILTIFPTLAVLGTSLLMYKLTPFGSWLRPHLQRMTKISNSSNKEGRQSPYETEYNDINSNDVSYNIAYYSGENL</sequence>
<feature type="region of interest" description="Disordered" evidence="1">
    <location>
        <begin position="215"/>
        <end position="237"/>
    </location>
</feature>
<dbReference type="Pfam" id="PF05795">
    <property type="entry name" value="Plasmodium_Vir"/>
    <property type="match status" value="1"/>
</dbReference>
<dbReference type="AlphaFoldDB" id="A0A1A8VR58"/>
<evidence type="ECO:0000313" key="2">
    <source>
        <dbReference type="EMBL" id="SBS82152.1"/>
    </source>
</evidence>
<dbReference type="Proteomes" id="UP000078560">
    <property type="component" value="Unassembled WGS sequence"/>
</dbReference>